<evidence type="ECO:0000313" key="2">
    <source>
        <dbReference type="EMBL" id="KAK2889148.1"/>
    </source>
</evidence>
<dbReference type="Proteomes" id="UP001187343">
    <property type="component" value="Unassembled WGS sequence"/>
</dbReference>
<organism evidence="2 3">
    <name type="scientific">Cirrhinus molitorella</name>
    <name type="common">mud carp</name>
    <dbReference type="NCBI Taxonomy" id="172907"/>
    <lineage>
        <taxon>Eukaryota</taxon>
        <taxon>Metazoa</taxon>
        <taxon>Chordata</taxon>
        <taxon>Craniata</taxon>
        <taxon>Vertebrata</taxon>
        <taxon>Euteleostomi</taxon>
        <taxon>Actinopterygii</taxon>
        <taxon>Neopterygii</taxon>
        <taxon>Teleostei</taxon>
        <taxon>Ostariophysi</taxon>
        <taxon>Cypriniformes</taxon>
        <taxon>Cyprinidae</taxon>
        <taxon>Labeoninae</taxon>
        <taxon>Labeonini</taxon>
        <taxon>Cirrhinus</taxon>
    </lineage>
</organism>
<comment type="caution">
    <text evidence="2">The sequence shown here is derived from an EMBL/GenBank/DDBJ whole genome shotgun (WGS) entry which is preliminary data.</text>
</comment>
<evidence type="ECO:0000313" key="3">
    <source>
        <dbReference type="Proteomes" id="UP001187343"/>
    </source>
</evidence>
<gene>
    <name evidence="2" type="ORF">Q8A67_014523</name>
</gene>
<protein>
    <submittedName>
        <fullName evidence="2">Uncharacterized protein</fullName>
    </submittedName>
</protein>
<accession>A0AA88PKG4</accession>
<reference evidence="2" key="1">
    <citation type="submission" date="2023-08" db="EMBL/GenBank/DDBJ databases">
        <title>Chromosome-level Genome Assembly of mud carp (Cirrhinus molitorella).</title>
        <authorList>
            <person name="Liu H."/>
        </authorList>
    </citation>
    <scope>NUCLEOTIDE SEQUENCE</scope>
    <source>
        <strain evidence="2">Prfri</strain>
        <tissue evidence="2">Muscle</tissue>
    </source>
</reference>
<feature type="region of interest" description="Disordered" evidence="1">
    <location>
        <begin position="31"/>
        <end position="70"/>
    </location>
</feature>
<name>A0AA88PKG4_9TELE</name>
<dbReference type="AlphaFoldDB" id="A0AA88PKG4"/>
<sequence>MSGWRSPKEEKFKTRSPWAVLDTLALLVSGNQEPANSSTEAANKQTSGVPQGGPNVHPHSHPPSRHKSDWLIEDQRGPVCFWEEPFVPLGQQLHVELHIMSAW</sequence>
<proteinExistence type="predicted"/>
<dbReference type="EMBL" id="JAUYZG010000014">
    <property type="protein sequence ID" value="KAK2889148.1"/>
    <property type="molecule type" value="Genomic_DNA"/>
</dbReference>
<evidence type="ECO:0000256" key="1">
    <source>
        <dbReference type="SAM" id="MobiDB-lite"/>
    </source>
</evidence>
<feature type="compositionally biased region" description="Polar residues" evidence="1">
    <location>
        <begin position="31"/>
        <end position="49"/>
    </location>
</feature>
<keyword evidence="3" id="KW-1185">Reference proteome</keyword>